<reference evidence="7 8" key="1">
    <citation type="submission" date="2016-10" db="EMBL/GenBank/DDBJ databases">
        <authorList>
            <person name="de Groot N.N."/>
        </authorList>
    </citation>
    <scope>NUCLEOTIDE SEQUENCE [LARGE SCALE GENOMIC DNA]</scope>
    <source>
        <strain evidence="7 8">DSM 10495</strain>
    </source>
</reference>
<evidence type="ECO:0000313" key="7">
    <source>
        <dbReference type="EMBL" id="SEC42976.1"/>
    </source>
</evidence>
<dbReference type="InterPro" id="IPR041490">
    <property type="entry name" value="KstR2_TetR_C"/>
</dbReference>
<dbReference type="SUPFAM" id="SSF48498">
    <property type="entry name" value="Tetracyclin repressor-like, C-terminal domain"/>
    <property type="match status" value="1"/>
</dbReference>
<accession>A0A1H4SFL2</accession>
<dbReference type="AlphaFoldDB" id="A0A1H4SFL2"/>
<evidence type="ECO:0000256" key="4">
    <source>
        <dbReference type="PROSITE-ProRule" id="PRU00335"/>
    </source>
</evidence>
<dbReference type="GO" id="GO:0000976">
    <property type="term" value="F:transcription cis-regulatory region binding"/>
    <property type="evidence" value="ECO:0007669"/>
    <property type="project" value="TreeGrafter"/>
</dbReference>
<dbReference type="Gene3D" id="1.10.357.10">
    <property type="entry name" value="Tetracycline Repressor, domain 2"/>
    <property type="match status" value="1"/>
</dbReference>
<dbReference type="Pfam" id="PF00440">
    <property type="entry name" value="TetR_N"/>
    <property type="match status" value="1"/>
</dbReference>
<keyword evidence="3" id="KW-0804">Transcription</keyword>
<dbReference type="PROSITE" id="PS50977">
    <property type="entry name" value="HTH_TETR_2"/>
    <property type="match status" value="1"/>
</dbReference>
<dbReference type="GO" id="GO:0003700">
    <property type="term" value="F:DNA-binding transcription factor activity"/>
    <property type="evidence" value="ECO:0007669"/>
    <property type="project" value="TreeGrafter"/>
</dbReference>
<gene>
    <name evidence="7" type="ORF">SAMN04489745_2850</name>
</gene>
<dbReference type="Pfam" id="PF17932">
    <property type="entry name" value="TetR_C_24"/>
    <property type="match status" value="1"/>
</dbReference>
<dbReference type="Proteomes" id="UP000182652">
    <property type="component" value="Unassembled WGS sequence"/>
</dbReference>
<keyword evidence="8" id="KW-1185">Reference proteome</keyword>
<feature type="DNA-binding region" description="H-T-H motif" evidence="4">
    <location>
        <begin position="49"/>
        <end position="68"/>
    </location>
</feature>
<dbReference type="SUPFAM" id="SSF46689">
    <property type="entry name" value="Homeodomain-like"/>
    <property type="match status" value="1"/>
</dbReference>
<feature type="domain" description="HTH tetR-type" evidence="6">
    <location>
        <begin position="26"/>
        <end position="86"/>
    </location>
</feature>
<protein>
    <submittedName>
        <fullName evidence="7">DNA-binding transcriptional regulator, AcrR family</fullName>
    </submittedName>
</protein>
<organism evidence="7 8">
    <name type="scientific">Arthrobacter woluwensis</name>
    <dbReference type="NCBI Taxonomy" id="156980"/>
    <lineage>
        <taxon>Bacteria</taxon>
        <taxon>Bacillati</taxon>
        <taxon>Actinomycetota</taxon>
        <taxon>Actinomycetes</taxon>
        <taxon>Micrococcales</taxon>
        <taxon>Micrococcaceae</taxon>
        <taxon>Arthrobacter</taxon>
    </lineage>
</organism>
<dbReference type="InterPro" id="IPR036271">
    <property type="entry name" value="Tet_transcr_reg_TetR-rel_C_sf"/>
</dbReference>
<evidence type="ECO:0000256" key="1">
    <source>
        <dbReference type="ARBA" id="ARBA00023015"/>
    </source>
</evidence>
<evidence type="ECO:0000256" key="5">
    <source>
        <dbReference type="SAM" id="MobiDB-lite"/>
    </source>
</evidence>
<dbReference type="EMBL" id="FNSN01000003">
    <property type="protein sequence ID" value="SEC42976.1"/>
    <property type="molecule type" value="Genomic_DNA"/>
</dbReference>
<dbReference type="PANTHER" id="PTHR30055">
    <property type="entry name" value="HTH-TYPE TRANSCRIPTIONAL REGULATOR RUTR"/>
    <property type="match status" value="1"/>
</dbReference>
<dbReference type="RefSeq" id="WP_074784327.1">
    <property type="nucleotide sequence ID" value="NZ_FNSN01000003.1"/>
</dbReference>
<keyword evidence="2 4" id="KW-0238">DNA-binding</keyword>
<dbReference type="InterPro" id="IPR009057">
    <property type="entry name" value="Homeodomain-like_sf"/>
</dbReference>
<name>A0A1H4SFL2_9MICC</name>
<evidence type="ECO:0000256" key="3">
    <source>
        <dbReference type="ARBA" id="ARBA00023163"/>
    </source>
</evidence>
<evidence type="ECO:0000259" key="6">
    <source>
        <dbReference type="PROSITE" id="PS50977"/>
    </source>
</evidence>
<proteinExistence type="predicted"/>
<evidence type="ECO:0000313" key="8">
    <source>
        <dbReference type="Proteomes" id="UP000182652"/>
    </source>
</evidence>
<dbReference type="STRING" id="156980.SAMN04489745_2850"/>
<keyword evidence="1" id="KW-0805">Transcription regulation</keyword>
<dbReference type="PANTHER" id="PTHR30055:SF234">
    <property type="entry name" value="HTH-TYPE TRANSCRIPTIONAL REGULATOR BETI"/>
    <property type="match status" value="1"/>
</dbReference>
<evidence type="ECO:0000256" key="2">
    <source>
        <dbReference type="ARBA" id="ARBA00023125"/>
    </source>
</evidence>
<dbReference type="Gene3D" id="1.10.10.60">
    <property type="entry name" value="Homeodomain-like"/>
    <property type="match status" value="1"/>
</dbReference>
<feature type="region of interest" description="Disordered" evidence="5">
    <location>
        <begin position="1"/>
        <end position="23"/>
    </location>
</feature>
<dbReference type="InterPro" id="IPR001647">
    <property type="entry name" value="HTH_TetR"/>
</dbReference>
<sequence length="236" mass="26286">MRTQDTLEERTQEKGAADGKPAAREPYTLDRLLDVAVRVFTERGYDGTSFQHLSQASGLSKSSIYHHIEGKEHLLRLGLERALEPLMATIAEPEATTGPAIDRLRFLIRRNIEILTERLPYVTLLLNVHGNTATERWALEQRRTYNHAVAAVVQEAIDQGAVRSDVDAKTTARLVFGMINSVREWYRLERNEAAGRNESAGSNDGAGLNDRALQNDGAARLADQVLSLLLDGIRTR</sequence>
<dbReference type="PRINTS" id="PR00455">
    <property type="entry name" value="HTHTETR"/>
</dbReference>
<dbReference type="InterPro" id="IPR050109">
    <property type="entry name" value="HTH-type_TetR-like_transc_reg"/>
</dbReference>